<protein>
    <recommendedName>
        <fullName evidence="4">RibD C-terminal domain-containing protein</fullName>
    </recommendedName>
</protein>
<evidence type="ECO:0000313" key="2">
    <source>
        <dbReference type="EMBL" id="SNR49242.1"/>
    </source>
</evidence>
<dbReference type="EMBL" id="FZNO01000009">
    <property type="protein sequence ID" value="SNR49242.1"/>
    <property type="molecule type" value="Genomic_DNA"/>
</dbReference>
<gene>
    <name evidence="2" type="ORF">SAMN06272737_109115</name>
</gene>
<sequence>MSPAAHDGRSGITELRVHDFSISLDGYAAGPDQNEQAPLGAGGERLSKDLPPPSARKLAPGP</sequence>
<proteinExistence type="predicted"/>
<dbReference type="RefSeq" id="WP_089336440.1">
    <property type="nucleotide sequence ID" value="NZ_FZNO01000009.1"/>
</dbReference>
<dbReference type="AlphaFoldDB" id="A0A238WRT7"/>
<organism evidence="2 3">
    <name type="scientific">Blastococcus mobilis</name>
    <dbReference type="NCBI Taxonomy" id="1938746"/>
    <lineage>
        <taxon>Bacteria</taxon>
        <taxon>Bacillati</taxon>
        <taxon>Actinomycetota</taxon>
        <taxon>Actinomycetes</taxon>
        <taxon>Geodermatophilales</taxon>
        <taxon>Geodermatophilaceae</taxon>
        <taxon>Blastococcus</taxon>
    </lineage>
</organism>
<feature type="region of interest" description="Disordered" evidence="1">
    <location>
        <begin position="25"/>
        <end position="62"/>
    </location>
</feature>
<keyword evidence="3" id="KW-1185">Reference proteome</keyword>
<accession>A0A238WRT7</accession>
<dbReference type="Proteomes" id="UP000198403">
    <property type="component" value="Unassembled WGS sequence"/>
</dbReference>
<name>A0A238WRT7_9ACTN</name>
<evidence type="ECO:0008006" key="4">
    <source>
        <dbReference type="Google" id="ProtNLM"/>
    </source>
</evidence>
<dbReference type="OrthoDB" id="2313602at2"/>
<evidence type="ECO:0000256" key="1">
    <source>
        <dbReference type="SAM" id="MobiDB-lite"/>
    </source>
</evidence>
<reference evidence="2 3" key="1">
    <citation type="submission" date="2017-06" db="EMBL/GenBank/DDBJ databases">
        <authorList>
            <person name="Kim H.J."/>
            <person name="Triplett B.A."/>
        </authorList>
    </citation>
    <scope>NUCLEOTIDE SEQUENCE [LARGE SCALE GENOMIC DNA]</scope>
    <source>
        <strain evidence="2 3">DSM 44272</strain>
    </source>
</reference>
<evidence type="ECO:0000313" key="3">
    <source>
        <dbReference type="Proteomes" id="UP000198403"/>
    </source>
</evidence>